<name>A0A3D8QJU4_9HELO</name>
<dbReference type="STRING" id="1849047.A0A3D8QJU4"/>
<protein>
    <submittedName>
        <fullName evidence="1">Uncharacterized protein</fullName>
    </submittedName>
</protein>
<keyword evidence="2" id="KW-1185">Reference proteome</keyword>
<evidence type="ECO:0000313" key="2">
    <source>
        <dbReference type="Proteomes" id="UP000256645"/>
    </source>
</evidence>
<sequence>MADLINEDAMATEMVPDDDLPSFDIDMFPIGDDSAFRTQNDPSAPYQRSDVIKRKGAVDIRCNCVDIVHGRFDSSAYATLLVLQFRFDPRKRARRIASAHITLNFSGATPDKPRPEVYAISLDGSFHMAQTSQHQEIVKGGEARLGTSIIPGVSVDGGFKWEKMTSACVTDTTRVIGSIDRIGYNYGPDNCVSWDLLENETRKTGVPALMRAGVLLKRKNNETFKCTVKIKAEADFRSNLETIFGSTPKVDPILFDPTMPPTNRLMKYNTEDMEDLDLGSVSDVTFMNVLDGTMKTT</sequence>
<evidence type="ECO:0000313" key="1">
    <source>
        <dbReference type="EMBL" id="RDW61988.1"/>
    </source>
</evidence>
<gene>
    <name evidence="1" type="ORF">BP6252_11421</name>
</gene>
<comment type="caution">
    <text evidence="1">The sequence shown here is derived from an EMBL/GenBank/DDBJ whole genome shotgun (WGS) entry which is preliminary data.</text>
</comment>
<dbReference type="EMBL" id="PDLM01000014">
    <property type="protein sequence ID" value="RDW61988.1"/>
    <property type="molecule type" value="Genomic_DNA"/>
</dbReference>
<accession>A0A3D8QJU4</accession>
<organism evidence="1 2">
    <name type="scientific">Coleophoma cylindrospora</name>
    <dbReference type="NCBI Taxonomy" id="1849047"/>
    <lineage>
        <taxon>Eukaryota</taxon>
        <taxon>Fungi</taxon>
        <taxon>Dikarya</taxon>
        <taxon>Ascomycota</taxon>
        <taxon>Pezizomycotina</taxon>
        <taxon>Leotiomycetes</taxon>
        <taxon>Helotiales</taxon>
        <taxon>Dermateaceae</taxon>
        <taxon>Coleophoma</taxon>
    </lineage>
</organism>
<dbReference type="OrthoDB" id="5030973at2759"/>
<proteinExistence type="predicted"/>
<dbReference type="Proteomes" id="UP000256645">
    <property type="component" value="Unassembled WGS sequence"/>
</dbReference>
<dbReference type="AlphaFoldDB" id="A0A3D8QJU4"/>
<reference evidence="1 2" key="1">
    <citation type="journal article" date="2018" name="IMA Fungus">
        <title>IMA Genome-F 9: Draft genome sequence of Annulohypoxylon stygium, Aspergillus mulundensis, Berkeleyomyces basicola (syn. Thielaviopsis basicola), Ceratocystis smalleyi, two Cercospora beticola strains, Coleophoma cylindrospora, Fusarium fracticaudum, Phialophora cf. hyalina, and Morchella septimelata.</title>
        <authorList>
            <person name="Wingfield B.D."/>
            <person name="Bills G.F."/>
            <person name="Dong Y."/>
            <person name="Huang W."/>
            <person name="Nel W.J."/>
            <person name="Swalarsk-Parry B.S."/>
            <person name="Vaghefi N."/>
            <person name="Wilken P.M."/>
            <person name="An Z."/>
            <person name="de Beer Z.W."/>
            <person name="De Vos L."/>
            <person name="Chen L."/>
            <person name="Duong T.A."/>
            <person name="Gao Y."/>
            <person name="Hammerbacher A."/>
            <person name="Kikkert J.R."/>
            <person name="Li Y."/>
            <person name="Li H."/>
            <person name="Li K."/>
            <person name="Li Q."/>
            <person name="Liu X."/>
            <person name="Ma X."/>
            <person name="Naidoo K."/>
            <person name="Pethybridge S.J."/>
            <person name="Sun J."/>
            <person name="Steenkamp E.T."/>
            <person name="van der Nest M.A."/>
            <person name="van Wyk S."/>
            <person name="Wingfield M.J."/>
            <person name="Xiong C."/>
            <person name="Yue Q."/>
            <person name="Zhang X."/>
        </authorList>
    </citation>
    <scope>NUCLEOTIDE SEQUENCE [LARGE SCALE GENOMIC DNA]</scope>
    <source>
        <strain evidence="1 2">BP6252</strain>
    </source>
</reference>